<comment type="subcellular location">
    <subcellularLocation>
        <location evidence="1">Nucleus</location>
        <location evidence="1">Nucleolus</location>
    </subcellularLocation>
    <subcellularLocation>
        <location evidence="2">Nucleus</location>
        <location evidence="2">Nucleoplasm</location>
    </subcellularLocation>
</comment>
<accession>A0A6A6PQ77</accession>
<dbReference type="InterPro" id="IPR002035">
    <property type="entry name" value="VWF_A"/>
</dbReference>
<dbReference type="SUPFAM" id="SSF53300">
    <property type="entry name" value="vWA-like"/>
    <property type="match status" value="1"/>
</dbReference>
<proteinExistence type="inferred from homology"/>
<dbReference type="InterPro" id="IPR048617">
    <property type="entry name" value="MDN1_AAA_lid_4"/>
</dbReference>
<evidence type="ECO:0000256" key="10">
    <source>
        <dbReference type="PIRNR" id="PIRNR010340"/>
    </source>
</evidence>
<feature type="compositionally biased region" description="Acidic residues" evidence="11">
    <location>
        <begin position="4225"/>
        <end position="4239"/>
    </location>
</feature>
<evidence type="ECO:0000256" key="5">
    <source>
        <dbReference type="ARBA" id="ARBA00022553"/>
    </source>
</evidence>
<dbReference type="InterPro" id="IPR040848">
    <property type="entry name" value="AAA_lid_7"/>
</dbReference>
<feature type="region of interest" description="Disordered" evidence="11">
    <location>
        <begin position="4018"/>
        <end position="4344"/>
    </location>
</feature>
<keyword evidence="6 10" id="KW-0547">Nucleotide-binding</keyword>
<dbReference type="GO" id="GO:0005654">
    <property type="term" value="C:nucleoplasm"/>
    <property type="evidence" value="ECO:0007669"/>
    <property type="project" value="UniProtKB-SubCell"/>
</dbReference>
<dbReference type="SMART" id="SM00382">
    <property type="entry name" value="AAA"/>
    <property type="match status" value="6"/>
</dbReference>
<dbReference type="PANTHER" id="PTHR48103">
    <property type="entry name" value="MIDASIN-RELATED"/>
    <property type="match status" value="1"/>
</dbReference>
<feature type="compositionally biased region" description="Basic and acidic residues" evidence="11">
    <location>
        <begin position="4142"/>
        <end position="4173"/>
    </location>
</feature>
<dbReference type="Gene3D" id="3.40.50.410">
    <property type="entry name" value="von Willebrand factor, type A domain"/>
    <property type="match status" value="1"/>
</dbReference>
<evidence type="ECO:0000256" key="8">
    <source>
        <dbReference type="ARBA" id="ARBA00023186"/>
    </source>
</evidence>
<gene>
    <name evidence="13" type="ORF">BDY17DRAFT_282105</name>
</gene>
<evidence type="ECO:0000259" key="12">
    <source>
        <dbReference type="PROSITE" id="PS50234"/>
    </source>
</evidence>
<keyword evidence="8 10" id="KW-0143">Chaperone</keyword>
<dbReference type="Proteomes" id="UP000799767">
    <property type="component" value="Unassembled WGS sequence"/>
</dbReference>
<dbReference type="RefSeq" id="XP_033588173.1">
    <property type="nucleotide sequence ID" value="XM_033732065.1"/>
</dbReference>
<organism evidence="13 14">
    <name type="scientific">Neohortaea acidophila</name>
    <dbReference type="NCBI Taxonomy" id="245834"/>
    <lineage>
        <taxon>Eukaryota</taxon>
        <taxon>Fungi</taxon>
        <taxon>Dikarya</taxon>
        <taxon>Ascomycota</taxon>
        <taxon>Pezizomycotina</taxon>
        <taxon>Dothideomycetes</taxon>
        <taxon>Dothideomycetidae</taxon>
        <taxon>Mycosphaerellales</taxon>
        <taxon>Teratosphaeriaceae</taxon>
        <taxon>Neohortaea</taxon>
    </lineage>
</organism>
<name>A0A6A6PQ77_9PEZI</name>
<comment type="function">
    <text evidence="10">Nuclear chaperone required for maturation and nuclear export of pre-60S ribosome subunits.</text>
</comment>
<dbReference type="GO" id="GO:0000055">
    <property type="term" value="P:ribosomal large subunit export from nucleus"/>
    <property type="evidence" value="ECO:0007669"/>
    <property type="project" value="TreeGrafter"/>
</dbReference>
<evidence type="ECO:0000256" key="6">
    <source>
        <dbReference type="ARBA" id="ARBA00022741"/>
    </source>
</evidence>
<evidence type="ECO:0000256" key="11">
    <source>
        <dbReference type="SAM" id="MobiDB-lite"/>
    </source>
</evidence>
<dbReference type="InterPro" id="IPR027417">
    <property type="entry name" value="P-loop_NTPase"/>
</dbReference>
<dbReference type="InterPro" id="IPR025662">
    <property type="entry name" value="Sigma_54_int_dom_ATP-bd_1"/>
</dbReference>
<evidence type="ECO:0000256" key="2">
    <source>
        <dbReference type="ARBA" id="ARBA00004642"/>
    </source>
</evidence>
<evidence type="ECO:0000256" key="7">
    <source>
        <dbReference type="ARBA" id="ARBA00022840"/>
    </source>
</evidence>
<dbReference type="OrthoDB" id="5186at2759"/>
<evidence type="ECO:0000313" key="14">
    <source>
        <dbReference type="Proteomes" id="UP000799767"/>
    </source>
</evidence>
<feature type="compositionally biased region" description="Acidic residues" evidence="11">
    <location>
        <begin position="4174"/>
        <end position="4192"/>
    </location>
</feature>
<dbReference type="GO" id="GO:0030687">
    <property type="term" value="C:preribosome, large subunit precursor"/>
    <property type="evidence" value="ECO:0007669"/>
    <property type="project" value="TreeGrafter"/>
</dbReference>
<dbReference type="GeneID" id="54473067"/>
<keyword evidence="9 10" id="KW-0539">Nucleus</keyword>
<evidence type="ECO:0000256" key="4">
    <source>
        <dbReference type="ARBA" id="ARBA00017143"/>
    </source>
</evidence>
<evidence type="ECO:0000313" key="13">
    <source>
        <dbReference type="EMBL" id="KAF2481603.1"/>
    </source>
</evidence>
<dbReference type="Pfam" id="PF21108">
    <property type="entry name" value="MDN1_4th"/>
    <property type="match status" value="1"/>
</dbReference>
<evidence type="ECO:0000256" key="9">
    <source>
        <dbReference type="ARBA" id="ARBA00023242"/>
    </source>
</evidence>
<dbReference type="FunFam" id="3.40.50.300:FF:001368">
    <property type="entry name" value="Midasin"/>
    <property type="match status" value="1"/>
</dbReference>
<dbReference type="GO" id="GO:0000027">
    <property type="term" value="P:ribosomal large subunit assembly"/>
    <property type="evidence" value="ECO:0007669"/>
    <property type="project" value="InterPro"/>
</dbReference>
<dbReference type="InterPro" id="IPR011704">
    <property type="entry name" value="ATPase_dyneun-rel_AAA"/>
</dbReference>
<keyword evidence="5" id="KW-0597">Phosphoprotein</keyword>
<dbReference type="PIRSF" id="PIRSF010340">
    <property type="entry name" value="Midasin"/>
    <property type="match status" value="1"/>
</dbReference>
<dbReference type="Gene3D" id="3.40.50.300">
    <property type="entry name" value="P-loop containing nucleotide triphosphate hydrolases"/>
    <property type="match status" value="6"/>
</dbReference>
<dbReference type="FunFam" id="3.40.50.300:FF:000582">
    <property type="entry name" value="Midasin"/>
    <property type="match status" value="1"/>
</dbReference>
<dbReference type="EMBL" id="MU001637">
    <property type="protein sequence ID" value="KAF2481603.1"/>
    <property type="molecule type" value="Genomic_DNA"/>
</dbReference>
<dbReference type="SUPFAM" id="SSF52540">
    <property type="entry name" value="P-loop containing nucleoside triphosphate hydrolases"/>
    <property type="match status" value="6"/>
</dbReference>
<dbReference type="GO" id="GO:0005730">
    <property type="term" value="C:nucleolus"/>
    <property type="evidence" value="ECO:0007669"/>
    <property type="project" value="UniProtKB-SubCell"/>
</dbReference>
<feature type="compositionally biased region" description="Acidic residues" evidence="11">
    <location>
        <begin position="4080"/>
        <end position="4110"/>
    </location>
</feature>
<dbReference type="PROSITE" id="PS00675">
    <property type="entry name" value="SIGMA54_INTERACT_1"/>
    <property type="match status" value="1"/>
</dbReference>
<dbReference type="PROSITE" id="PS50234">
    <property type="entry name" value="VWFA"/>
    <property type="match status" value="1"/>
</dbReference>
<feature type="compositionally biased region" description="Polar residues" evidence="11">
    <location>
        <begin position="4018"/>
        <end position="4027"/>
    </location>
</feature>
<dbReference type="GO" id="GO:0016887">
    <property type="term" value="F:ATP hydrolysis activity"/>
    <property type="evidence" value="ECO:0007669"/>
    <property type="project" value="InterPro"/>
</dbReference>
<dbReference type="FunFam" id="3.40.50.300:FF:000142">
    <property type="entry name" value="Midasin"/>
    <property type="match status" value="1"/>
</dbReference>
<sequence>MECIWDAALLKRRDELPPELLQVIENADPARYLQSITKTSLDARYTYTLLAHCRDIFPHVSATLRSHGDLASSIATLGRVVPFAPHLTIYATHLLEAEQYDFDSSRDDEEHLPYLLGLFRLFAFNDQVFRNFTQPHKIAKLLQSQCRPVVYLSIRILQVYLNGADAWFEDMVRQYLGADSEDTAILGQWDDKTIDYRFLTLWEEDRFARVCALLNTAQNSLSAVDHQSRRKLPATCFHPSIALIAGTLLPRSSVEPRNTFTTEQKLISTHTTDHNLRILASALKDTQPILVTGLPGSGKSSLVRHIAQTLGKDDSMVTLHLNEQSDAKLLIGIYTTGDTPGSFVWRPGVLTTAVQEGRWVLIEDLDRAPREIIGTLLPLIESRQLLISNTKQTIYAHPDFKIIATLRTAINHRGEETGSHSHMLGRRHWQNVAIKMPSTPELRQIAAQLHPSLASLLPQVVRVYERLQSAGQRVALAGGNKTGVLRSVSPRDLYKWCRRINSMIHQRTSFTSTDIDDIFLSAIDCFVGALPDSPARKGMTDVVAEELHIDPQRRDCLLHDREVNYQSGKQGVIVGRYQFSHQMARAIPSSTFSINPHTARMLERVAAAVTNREPLLLIGETGVGKTTAVQHLATNLGKKLVPFNLSQQSEAGDLLGGFKPVSVRSLIVPLKEDFDVLFSASFSLSKNQQFLGLLGKQMARGNWTAVCKIWREAFKMVEQHRPKSETRHGANPSKKRRIESRDIDFAGWDTFRDRVSSIEQRLKGGDQAFAFSFVEGNIVKAARNGDWVLLDEINLASPDTLESIADLFDSQSPSLLLAEAGNAERVDAHPEFRIFAAMNPATDVGKKDLPPGIRSRFTEIYVESPDKDIKSLQSIVRSYLRQEVAGDQAVALDTSVLYQVLIKLVQQNKIVDGAGQMPHFSLRTLTRTLSYAKEIAPLCSLRRALYEGFQMSFLTLLDAESVALVQPLLEQHLLAKRTNVRAELQRSLRKPDGDAHLQGFPGSKHWMRQGDLPVEDQPDYILTPFIRSNLENLVRATSTRKFPVLIQGPTSSGKTSMIEYLAKRTGHRFVRINNHEHTDLQEYLGTYISDINGRLHFQEGLLVQALRHGHWIVLDELNLAPTDVLEALNRLLDDNRELLIPETQEVVRPHHNFMLFATQNPAGLYGGRKILSRAFRNRFLELHFDDIPIDELHEILHRRTQLPESRCRRIVAVYKELSALRQENRLFEQKSFATLRDLFRWAWRPNDTIEQLAANGFMLLAERVRKPMERQTLKEVIERVMSKNGPRVVIDEATLYSRSSAEVSRYDSQVRGSGVVWTKAMRRLYVLVSRAVANNEPVLLVGDTGSGKTTVCQMLADAFGKELNTVNAHQNTETGDLIGSQRPVRDRAVIEANLRHQLLSMPLLQNLDTGGAHSTDALLQTYDNAVNSLAPAQREAHCASVEHLEVQALRMRFKSLFEWADGSLVHAMRHATFFLLDEISLADDSVLERINSVLEPGRSILLAEKGSLDSYVTAATGFQFFATMNPGGDYGKKELSPALRNRFTEIWVPALDGAEDIEEIVNAKLVDIAKGYGQSMVAFAQWFNNRYNTSASSSISIRDVLAWVRFVNKFANANLAMSLVHGAAMVYLDTLGANPAGMMALSRGSIMQERAACLERLSQLLGLDSGAVYYQPVEIDFAQDQVNVGPYSLPRRPSEMHADLSFSFRPLTTQVNLMRVVRAMQVSKPVLLEGSPGVGKTALVAALAQAVSCPLTRINLSEQTDLLDLFGSDVPVEDGQPGTFAWRDAPFLRAMKAGEWVLLDELNLASQSVLEGLNACLDHRGEVFVPELGQTFTRHSDFRVFAAQNPHHQGGGRKGLPASFVNRFTVVYADSFSSDDLMLICKQSHVNLDEGPLRQAVQLMEALEVEVNTSKKIGAAGGPWEFNLRDLNKFLSLVSAEHGFLKAGSAQDFAGLVFSQRFRSPTDQNAVLSLVSHVFRGAEHVSDLFPSLSPRFLQIGLAALQRSPREATFPELTPEASIREHDLRTLQSLMICVQQNWPVILTGPSGSGKSALVHDLASLVGASVVTLAMNAETDAMDLLGGYEQADPRRHSMASLQQLRTELVDAVKDMKHAAQLPELLEALITLDSVALGEVDARRLTDVLHTLGNLGMTHAPAMLHDVLLDSNALDQGRFEWIDGLLIEALEQGKWLILDNANLCSSSVLDRLNSLLEPHGTLVMSEHNNADGTPGVIRPHPDFRIFMLLDPQYGELSRAMRNRAIELYVLDFPDSLISRDGVRLHSESTIARFRQAKLLQPIVTEQLVEPGAVVKVFDDHLALQDAALIARFKQQISIGLYRSEPSYVNALSSVSGRMLSQHTSELASLYRSLVDLSQAPTDFVSIQTLHPLNNQALVLCSPQESPSAWSLAFAHEADLRITAIHTAMVSMEKDKRTLASLRRLEQSVGLAVGAAKSQASTSSIMTVMKVACRGLSLWLESRPVLPWPLLITARRIVGDLCTLCHFGLALIESGSMSSSQFVSFLVAGQALTRSMLPLDTHESLSLGVREIQQSLAALVATIQGGKGRACIAFWNSFALNIPTTREQLDELLTFESAVSSFDRASQRLDQPLDHMAELRLLTARALQSAPAHGRELVQLTSKFDSLSSTSQTAESTKSATPHFHSVYRSLCNFFSVLMLDESVTLPPMDLARLSLLACSSTKEGIDRYAVSERTSWEAQFGLLAASTGSVLEPDKGEHTNVLQCLDTTGNVSLGRMDLLKTELNTLGATVASQAHLLRMNETEPLDMCLERMFVTMLKALSQSAGDASLEELGRQTLQLLAKSADDSTTTTTTESLTQLFQEVVAYLGFATHHPAQNNPSQCARAWASLACAGLRLYVSKIAYDPAMVESAQQEMHQQQSQDLFTRLNAFNAFRVALTGTSKHLRVKLLANEVRALGPAPRTRQAYRPAKSQIAELQPDLDALTRALEPVVRGLEAQDDFLPLSPILLNNLVNVRGRLLHQHRAYDDFKLPIVGFIDCLLTAHRLSIVANESQRSQAGPRVSALLPFVGGSLEAFLDDAVFVDANASSRTQAEGLCWTHLIALRSRTRPMVECSQPLRTAVQQRFHEYYTQWRTQLQDEQRETMARSSLYKFKGQSDDQDPTQEDVDEYFPVGDVMTNEQSPKQDALQPEDLAFTIAQFHQSVFSDKPADQSEGLLALLRQLPKVYAPPPSWSQSQDMMAPLILLISDQRAALQENGNTAYDIYRNANPLEARRLLAILGKAVKRFQSIHEVWPEHATPVEVARLCEDLSSISHSAPLTRFMPKLEKLHGTIYEWQKIASREYSAADIYEELTNLLVSWRQLELSSWAGLFDREKAECERSAASWWYIAYEAIIVGSMNADSSQDLTRHAGALLNTLRDFLTSCALGEFSTRLQLLRAFGSHLRAGAIDQPPLGKIYEALINVVNYYATFEHTVNETLSKKQSQLEKEVKDIIRLASWKDRNIDVLRQSAQSSHKRLLRLVKKYRGLLAQPVEPIIYGDFPARTADRSALGVEDSWRPTRTPPDLEAYRDNKALDKRLVRLINTGPALDALVQRVDQMQHHFQAPQKVKAFTDDLTESIGELQRATPTVLKDENQALLNHLKTRKRRLLADVLKGLRQMGFQATMNQTAVADQSSTAIVLAALPTSNHDVATSSHSGVQYEFHRFLHAIPKARQSAAKASPDLTKQEVARCSTLLESILQLSVEQYGSSLKGTNQLHELDKAMRPLRALTVDKALVVQPFDSARASAQAVQVALMEPVLQTSLKLLSLQQDLSGKDYSELADHLRQSLVQLAVVRSSIEESSHLAPNLRNANNESPQAQLNVLLQDVNAAARQATSKHPEIHIITEQLAKWLTKHDLTDTESLQAFDLSQWTEGITSACDIMLSRTQDMFANRIDEDQEKPDARWLVAQSRMLQQHLQSLDLDSMTNMVDGFMSQITNLQQGQDAELSSILIICQTLRPVLDTYYFTARRLLTISNELSTRISQLGYRLSTSFIQIATQGFCTPAETSDASTQKGDAVEAGTGLGDGEGAEDISKDVGDDEDLSEAAQGKNEADKDRELEAEKDAVDMADEEMEGELDDGVADSEMGEESGDDDVEDDAKPTEEAVQDGDDASSLQDEKTWEGAADEDQSQKDTDKGKSSKREDELAAAKGEGEENKEQGDDGDEAPEEESGSVGDDMEQPSTDNLDAEARQEEALELPDDMNFGGEADSVSGDDSDMDMLEDEPQPEPGEQEAPLPDADSVTNDEEDAEVNQDTQDAADGDVQPDESGEQDGKEQDKDTLMADLDDSQSPTGGEESSRKDVGQSGEKQTDSDMPADVTEEAEIEDPQQAWAQHEDNTRNLAFTLTEHLRLILQPTQATRLRGDFRTGKRLNIKRIIPYIASSYKRDKIWMRRSVPSKRSYQVMLAIDDSKSMAESQNRNLAFDTLALISKSMSMLEVGELSIVGFGEDAKVIHDFSSTFTSDAGVETLKQFTFAQGKTNVRLLLETSLEHFRQARMKATSSSQDLWQLQLIISDGICEDHPSIRQLVRQAHEERIMIVFIIVDAPRDDDHKGEDAAEQQRRSKQSVLDLSTAEFVKDQDSGEMKLKMVKYLDTFPFQYYLIVREVEELPGVLAAALRQWFAEVMSTGG</sequence>
<reference evidence="13" key="1">
    <citation type="journal article" date="2020" name="Stud. Mycol.">
        <title>101 Dothideomycetes genomes: a test case for predicting lifestyles and emergence of pathogens.</title>
        <authorList>
            <person name="Haridas S."/>
            <person name="Albert R."/>
            <person name="Binder M."/>
            <person name="Bloem J."/>
            <person name="Labutti K."/>
            <person name="Salamov A."/>
            <person name="Andreopoulos B."/>
            <person name="Baker S."/>
            <person name="Barry K."/>
            <person name="Bills G."/>
            <person name="Bluhm B."/>
            <person name="Cannon C."/>
            <person name="Castanera R."/>
            <person name="Culley D."/>
            <person name="Daum C."/>
            <person name="Ezra D."/>
            <person name="Gonzalez J."/>
            <person name="Henrissat B."/>
            <person name="Kuo A."/>
            <person name="Liang C."/>
            <person name="Lipzen A."/>
            <person name="Lutzoni F."/>
            <person name="Magnuson J."/>
            <person name="Mondo S."/>
            <person name="Nolan M."/>
            <person name="Ohm R."/>
            <person name="Pangilinan J."/>
            <person name="Park H.-J."/>
            <person name="Ramirez L."/>
            <person name="Alfaro M."/>
            <person name="Sun H."/>
            <person name="Tritt A."/>
            <person name="Yoshinaga Y."/>
            <person name="Zwiers L.-H."/>
            <person name="Turgeon B."/>
            <person name="Goodwin S."/>
            <person name="Spatafora J."/>
            <person name="Crous P."/>
            <person name="Grigoriev I."/>
        </authorList>
    </citation>
    <scope>NUCLEOTIDE SEQUENCE</scope>
    <source>
        <strain evidence="13">CBS 113389</strain>
    </source>
</reference>
<dbReference type="InterPro" id="IPR012099">
    <property type="entry name" value="Midasin"/>
</dbReference>
<dbReference type="GO" id="GO:0005524">
    <property type="term" value="F:ATP binding"/>
    <property type="evidence" value="ECO:0007669"/>
    <property type="project" value="UniProtKB-KW"/>
</dbReference>
<keyword evidence="7 10" id="KW-0067">ATP-binding</keyword>
<protein>
    <recommendedName>
        <fullName evidence="4 10">Midasin</fullName>
    </recommendedName>
</protein>
<dbReference type="InterPro" id="IPR003593">
    <property type="entry name" value="AAA+_ATPase"/>
</dbReference>
<feature type="compositionally biased region" description="Basic and acidic residues" evidence="11">
    <location>
        <begin position="4064"/>
        <end position="4079"/>
    </location>
</feature>
<dbReference type="Pfam" id="PF17865">
    <property type="entry name" value="AAA_lid_5"/>
    <property type="match status" value="1"/>
</dbReference>
<feature type="compositionally biased region" description="Acidic residues" evidence="11">
    <location>
        <begin position="4256"/>
        <end position="4283"/>
    </location>
</feature>
<comment type="similarity">
    <text evidence="3 10">Belongs to the midasin family.</text>
</comment>
<dbReference type="InterPro" id="IPR036465">
    <property type="entry name" value="vWFA_dom_sf"/>
</dbReference>
<dbReference type="Pfam" id="PF07728">
    <property type="entry name" value="AAA_5"/>
    <property type="match status" value="8"/>
</dbReference>
<evidence type="ECO:0000256" key="3">
    <source>
        <dbReference type="ARBA" id="ARBA00007188"/>
    </source>
</evidence>
<keyword evidence="14" id="KW-1185">Reference proteome</keyword>
<feature type="domain" description="VWFA" evidence="12">
    <location>
        <begin position="4415"/>
        <end position="4608"/>
    </location>
</feature>
<dbReference type="PANTHER" id="PTHR48103:SF2">
    <property type="entry name" value="MIDASIN"/>
    <property type="match status" value="1"/>
</dbReference>
<dbReference type="Pfam" id="PF17867">
    <property type="entry name" value="AAA_lid_7"/>
    <property type="match status" value="3"/>
</dbReference>
<feature type="compositionally biased region" description="Basic and acidic residues" evidence="11">
    <location>
        <begin position="4284"/>
        <end position="4294"/>
    </location>
</feature>
<dbReference type="InterPro" id="IPR041190">
    <property type="entry name" value="Midasin_AAA_lid_5"/>
</dbReference>
<evidence type="ECO:0000256" key="1">
    <source>
        <dbReference type="ARBA" id="ARBA00004604"/>
    </source>
</evidence>
<dbReference type="CDD" id="cd00009">
    <property type="entry name" value="AAA"/>
    <property type="match status" value="1"/>
</dbReference>
<dbReference type="FunFam" id="3.40.50.300:FF:000712">
    <property type="entry name" value="Midasin"/>
    <property type="match status" value="1"/>
</dbReference>